<feature type="transmembrane region" description="Helical" evidence="1">
    <location>
        <begin position="88"/>
        <end position="113"/>
    </location>
</feature>
<protein>
    <submittedName>
        <fullName evidence="3">C4-dicarboxylate ABC transporter</fullName>
    </submittedName>
</protein>
<evidence type="ECO:0000313" key="4">
    <source>
        <dbReference type="Proteomes" id="UP000644699"/>
    </source>
</evidence>
<dbReference type="AlphaFoldDB" id="A0A917E3F9"/>
<organism evidence="3 4">
    <name type="scientific">Aureimonas endophytica</name>
    <dbReference type="NCBI Taxonomy" id="2027858"/>
    <lineage>
        <taxon>Bacteria</taxon>
        <taxon>Pseudomonadati</taxon>
        <taxon>Pseudomonadota</taxon>
        <taxon>Alphaproteobacteria</taxon>
        <taxon>Hyphomicrobiales</taxon>
        <taxon>Aurantimonadaceae</taxon>
        <taxon>Aureimonas</taxon>
    </lineage>
</organism>
<feature type="transmembrane region" description="Helical" evidence="1">
    <location>
        <begin position="15"/>
        <end position="38"/>
    </location>
</feature>
<evidence type="ECO:0000259" key="2">
    <source>
        <dbReference type="Pfam" id="PF07331"/>
    </source>
</evidence>
<keyword evidence="1" id="KW-0812">Transmembrane</keyword>
<reference evidence="3" key="1">
    <citation type="journal article" date="2014" name="Int. J. Syst. Evol. Microbiol.">
        <title>Complete genome sequence of Corynebacterium casei LMG S-19264T (=DSM 44701T), isolated from a smear-ripened cheese.</title>
        <authorList>
            <consortium name="US DOE Joint Genome Institute (JGI-PGF)"/>
            <person name="Walter F."/>
            <person name="Albersmeier A."/>
            <person name="Kalinowski J."/>
            <person name="Ruckert C."/>
        </authorList>
    </citation>
    <scope>NUCLEOTIDE SEQUENCE</scope>
    <source>
        <strain evidence="3">CGMCC 1.15367</strain>
    </source>
</reference>
<dbReference type="RefSeq" id="WP_188907921.1">
    <property type="nucleotide sequence ID" value="NZ_BMIQ01000002.1"/>
</dbReference>
<sequence>MTETSSPERERRPDWAAAAIGLGLAVVAVVVAWNAYSLRGGAYATVGPKSFPYVVAAALAILSVWTLVEAWRGDFPKRDHDELGPIFWIVAGLAAQLLLLKPAGFSIATGLLFACAAAAFGKRRLWLTIPIGIALAFVIWMVFTRLLKLALPGGPLERLVF</sequence>
<comment type="caution">
    <text evidence="3">The sequence shown here is derived from an EMBL/GenBank/DDBJ whole genome shotgun (WGS) entry which is preliminary data.</text>
</comment>
<feature type="transmembrane region" description="Helical" evidence="1">
    <location>
        <begin position="50"/>
        <end position="68"/>
    </location>
</feature>
<feature type="domain" description="DUF1468" evidence="2">
    <location>
        <begin position="19"/>
        <end position="152"/>
    </location>
</feature>
<evidence type="ECO:0000256" key="1">
    <source>
        <dbReference type="SAM" id="Phobius"/>
    </source>
</evidence>
<proteinExistence type="predicted"/>
<feature type="transmembrane region" description="Helical" evidence="1">
    <location>
        <begin position="125"/>
        <end position="143"/>
    </location>
</feature>
<keyword evidence="4" id="KW-1185">Reference proteome</keyword>
<name>A0A917E3F9_9HYPH</name>
<gene>
    <name evidence="3" type="ORF">GCM10011390_18460</name>
</gene>
<keyword evidence="1" id="KW-1133">Transmembrane helix</keyword>
<keyword evidence="1" id="KW-0472">Membrane</keyword>
<dbReference type="Proteomes" id="UP000644699">
    <property type="component" value="Unassembled WGS sequence"/>
</dbReference>
<accession>A0A917E3F9</accession>
<dbReference type="Pfam" id="PF07331">
    <property type="entry name" value="TctB"/>
    <property type="match status" value="1"/>
</dbReference>
<dbReference type="InterPro" id="IPR009936">
    <property type="entry name" value="DUF1468"/>
</dbReference>
<reference evidence="3" key="2">
    <citation type="submission" date="2020-09" db="EMBL/GenBank/DDBJ databases">
        <authorList>
            <person name="Sun Q."/>
            <person name="Zhou Y."/>
        </authorList>
    </citation>
    <scope>NUCLEOTIDE SEQUENCE</scope>
    <source>
        <strain evidence="3">CGMCC 1.15367</strain>
    </source>
</reference>
<evidence type="ECO:0000313" key="3">
    <source>
        <dbReference type="EMBL" id="GGD99968.1"/>
    </source>
</evidence>
<dbReference type="EMBL" id="BMIQ01000002">
    <property type="protein sequence ID" value="GGD99968.1"/>
    <property type="molecule type" value="Genomic_DNA"/>
</dbReference>